<evidence type="ECO:0000256" key="2">
    <source>
        <dbReference type="ARBA" id="ARBA00008388"/>
    </source>
</evidence>
<gene>
    <name evidence="20" type="ORF">P153DRAFT_139</name>
</gene>
<keyword evidence="13" id="KW-0496">Mitochondrion</keyword>
<feature type="binding site" evidence="16">
    <location>
        <position position="193"/>
    </location>
    <ligand>
        <name>Fe cation</name>
        <dbReference type="ChEBI" id="CHEBI:24875"/>
        <label>1</label>
    </ligand>
</feature>
<evidence type="ECO:0000256" key="15">
    <source>
        <dbReference type="ARBA" id="ARBA00025285"/>
    </source>
</evidence>
<dbReference type="GO" id="GO:0009916">
    <property type="term" value="F:alternative oxidase activity"/>
    <property type="evidence" value="ECO:0007669"/>
    <property type="project" value="UniProtKB-UniRule"/>
</dbReference>
<evidence type="ECO:0000313" key="20">
    <source>
        <dbReference type="EMBL" id="KAF2134363.1"/>
    </source>
</evidence>
<keyword evidence="14 17" id="KW-0472">Membrane</keyword>
<dbReference type="Pfam" id="PF01786">
    <property type="entry name" value="AOX"/>
    <property type="match status" value="1"/>
</dbReference>
<proteinExistence type="inferred from homology"/>
<keyword evidence="3" id="KW-0813">Transport</keyword>
<evidence type="ECO:0000256" key="8">
    <source>
        <dbReference type="ARBA" id="ARBA00022946"/>
    </source>
</evidence>
<feature type="binding site" evidence="16">
    <location>
        <position position="244"/>
    </location>
    <ligand>
        <name>Fe cation</name>
        <dbReference type="ChEBI" id="CHEBI:24875"/>
        <label>2</label>
    </ligand>
</feature>
<evidence type="ECO:0000256" key="6">
    <source>
        <dbReference type="ARBA" id="ARBA00022723"/>
    </source>
</evidence>
<protein>
    <recommendedName>
        <fullName evidence="17">Alternative oxidase</fullName>
        <ecNumber evidence="17">1.-.-.-</ecNumber>
    </recommendedName>
</protein>
<name>A0A6A6AT19_9PLEO</name>
<dbReference type="Proteomes" id="UP000799771">
    <property type="component" value="Unassembled WGS sequence"/>
</dbReference>
<dbReference type="GO" id="GO:0098803">
    <property type="term" value="C:respiratory chain complex"/>
    <property type="evidence" value="ECO:0007669"/>
    <property type="project" value="UniProtKB-UniRule"/>
</dbReference>
<feature type="binding site" evidence="16">
    <location>
        <position position="196"/>
    </location>
    <ligand>
        <name>Fe cation</name>
        <dbReference type="ChEBI" id="CHEBI:24875"/>
        <label>1</label>
    </ligand>
</feature>
<dbReference type="OrthoDB" id="16906at2759"/>
<organism evidence="20 21">
    <name type="scientific">Dothidotthia symphoricarpi CBS 119687</name>
    <dbReference type="NCBI Taxonomy" id="1392245"/>
    <lineage>
        <taxon>Eukaryota</taxon>
        <taxon>Fungi</taxon>
        <taxon>Dikarya</taxon>
        <taxon>Ascomycota</taxon>
        <taxon>Pezizomycotina</taxon>
        <taxon>Dothideomycetes</taxon>
        <taxon>Pleosporomycetidae</taxon>
        <taxon>Pleosporales</taxon>
        <taxon>Dothidotthiaceae</taxon>
        <taxon>Dothidotthia</taxon>
    </lineage>
</organism>
<sequence length="351" mass="40571">MLSTRTATRGSLASNRAVAQLFKCSNLRLQPVLIVVQRSPLGQRHFSSSPRDVKDQKFFEHVQTAKVRTTPAAWPHPVYNEEQMNSVVIAHREAKTLSDKVALKAVKLLRFGLDFATGYKHEKAQDLNAQNPEAARKKYAMTEEKYMIRNVFLESVAGVPGMVAGMLRHLHSMRRMKRDNGWIESLLEESYNERMHLLVFLKMQQPGRFMRFMVLAAQGVWCNALFFAYLISPRTVHRFVGYLEEEAVITYTRQIQDLDAGRLPKWAGMQAPDIAVDYWNMPEGRRTMRDLLLYIRADESKHREVNHTFGNLDQNEDPNPFVSEYRDVEKPHPGKDLAHPKPTGWERHEII</sequence>
<comment type="subcellular location">
    <subcellularLocation>
        <location evidence="1">Mitochondrion inner membrane</location>
        <topology evidence="1">Multi-pass membrane protein</topology>
        <orientation evidence="1">Matrix side</orientation>
    </subcellularLocation>
</comment>
<evidence type="ECO:0000256" key="17">
    <source>
        <dbReference type="RuleBase" id="RU003779"/>
    </source>
</evidence>
<keyword evidence="8" id="KW-0809">Transit peptide</keyword>
<evidence type="ECO:0000256" key="1">
    <source>
        <dbReference type="ARBA" id="ARBA00004292"/>
    </source>
</evidence>
<dbReference type="GO" id="GO:0010230">
    <property type="term" value="P:alternative respiration"/>
    <property type="evidence" value="ECO:0007669"/>
    <property type="project" value="TreeGrafter"/>
</dbReference>
<evidence type="ECO:0000313" key="21">
    <source>
        <dbReference type="Proteomes" id="UP000799771"/>
    </source>
</evidence>
<dbReference type="GO" id="GO:0005743">
    <property type="term" value="C:mitochondrial inner membrane"/>
    <property type="evidence" value="ECO:0007669"/>
    <property type="project" value="UniProtKB-SubCell"/>
</dbReference>
<evidence type="ECO:0000256" key="16">
    <source>
        <dbReference type="PIRSR" id="PIRSR005229-1"/>
    </source>
</evidence>
<evidence type="ECO:0000256" key="9">
    <source>
        <dbReference type="ARBA" id="ARBA00022982"/>
    </source>
</evidence>
<dbReference type="PANTHER" id="PTHR31803">
    <property type="entry name" value="ALTERNATIVE OXIDASE"/>
    <property type="match status" value="1"/>
</dbReference>
<reference evidence="20" key="1">
    <citation type="journal article" date="2020" name="Stud. Mycol.">
        <title>101 Dothideomycetes genomes: a test case for predicting lifestyles and emergence of pathogens.</title>
        <authorList>
            <person name="Haridas S."/>
            <person name="Albert R."/>
            <person name="Binder M."/>
            <person name="Bloem J."/>
            <person name="Labutti K."/>
            <person name="Salamov A."/>
            <person name="Andreopoulos B."/>
            <person name="Baker S."/>
            <person name="Barry K."/>
            <person name="Bills G."/>
            <person name="Bluhm B."/>
            <person name="Cannon C."/>
            <person name="Castanera R."/>
            <person name="Culley D."/>
            <person name="Daum C."/>
            <person name="Ezra D."/>
            <person name="Gonzalez J."/>
            <person name="Henrissat B."/>
            <person name="Kuo A."/>
            <person name="Liang C."/>
            <person name="Lipzen A."/>
            <person name="Lutzoni F."/>
            <person name="Magnuson J."/>
            <person name="Mondo S."/>
            <person name="Nolan M."/>
            <person name="Ohm R."/>
            <person name="Pangilinan J."/>
            <person name="Park H.-J."/>
            <person name="Ramirez L."/>
            <person name="Alfaro M."/>
            <person name="Sun H."/>
            <person name="Tritt A."/>
            <person name="Yoshinaga Y."/>
            <person name="Zwiers L.-H."/>
            <person name="Turgeon B."/>
            <person name="Goodwin S."/>
            <person name="Spatafora J."/>
            <person name="Crous P."/>
            <person name="Grigoriev I."/>
        </authorList>
    </citation>
    <scope>NUCLEOTIDE SEQUENCE</scope>
    <source>
        <strain evidence="20">CBS 119687</strain>
    </source>
</reference>
<evidence type="ECO:0000256" key="11">
    <source>
        <dbReference type="ARBA" id="ARBA00023002"/>
    </source>
</evidence>
<dbReference type="Gene3D" id="1.20.1260.140">
    <property type="entry name" value="Alternative oxidase"/>
    <property type="match status" value="1"/>
</dbReference>
<evidence type="ECO:0000256" key="10">
    <source>
        <dbReference type="ARBA" id="ARBA00022989"/>
    </source>
</evidence>
<evidence type="ECO:0000256" key="12">
    <source>
        <dbReference type="ARBA" id="ARBA00023004"/>
    </source>
</evidence>
<evidence type="ECO:0000256" key="13">
    <source>
        <dbReference type="ARBA" id="ARBA00023128"/>
    </source>
</evidence>
<evidence type="ECO:0000256" key="18">
    <source>
        <dbReference type="SAM" id="MobiDB-lite"/>
    </source>
</evidence>
<accession>A0A6A6AT19</accession>
<comment type="similarity">
    <text evidence="2 17">Belongs to the alternative oxidase family.</text>
</comment>
<keyword evidence="7" id="KW-0999">Mitochondrion inner membrane</keyword>
<keyword evidence="6 16" id="KW-0479">Metal-binding</keyword>
<dbReference type="InterPro" id="IPR038659">
    <property type="entry name" value="AOX_sf"/>
</dbReference>
<feature type="transmembrane region" description="Helical" evidence="19">
    <location>
        <begin position="212"/>
        <end position="231"/>
    </location>
</feature>
<dbReference type="InterPro" id="IPR002680">
    <property type="entry name" value="AOX"/>
</dbReference>
<dbReference type="AlphaFoldDB" id="A0A6A6AT19"/>
<feature type="transmembrane region" description="Helical" evidence="19">
    <location>
        <begin position="146"/>
        <end position="167"/>
    </location>
</feature>
<dbReference type="GeneID" id="54402526"/>
<evidence type="ECO:0000256" key="4">
    <source>
        <dbReference type="ARBA" id="ARBA00022660"/>
    </source>
</evidence>
<evidence type="ECO:0000256" key="3">
    <source>
        <dbReference type="ARBA" id="ARBA00022448"/>
    </source>
</evidence>
<dbReference type="PANTHER" id="PTHR31803:SF3">
    <property type="entry name" value="ALTERNATIVE OXIDASE"/>
    <property type="match status" value="1"/>
</dbReference>
<comment type="cofactor">
    <cofactor evidence="16 17">
        <name>Fe cation</name>
        <dbReference type="ChEBI" id="CHEBI:24875"/>
    </cofactor>
    <text evidence="16 17">Binds 2 iron ions per subunit.</text>
</comment>
<keyword evidence="21" id="KW-1185">Reference proteome</keyword>
<dbReference type="RefSeq" id="XP_033528750.1">
    <property type="nucleotide sequence ID" value="XM_033662094.1"/>
</dbReference>
<dbReference type="EC" id="1.-.-.-" evidence="17"/>
<keyword evidence="4 17" id="KW-0679">Respiratory chain</keyword>
<feature type="binding site" evidence="16">
    <location>
        <position position="154"/>
    </location>
    <ligand>
        <name>Fe cation</name>
        <dbReference type="ChEBI" id="CHEBI:24875"/>
        <label>1</label>
    </ligand>
</feature>
<keyword evidence="11 17" id="KW-0560">Oxidoreductase</keyword>
<dbReference type="PIRSF" id="PIRSF005229">
    <property type="entry name" value="AOX"/>
    <property type="match status" value="1"/>
</dbReference>
<feature type="binding site" evidence="16">
    <location>
        <position position="193"/>
    </location>
    <ligand>
        <name>Fe cation</name>
        <dbReference type="ChEBI" id="CHEBI:24875"/>
        <label>2</label>
    </ligand>
</feature>
<feature type="binding site" evidence="16">
    <location>
        <position position="299"/>
    </location>
    <ligand>
        <name>Fe cation</name>
        <dbReference type="ChEBI" id="CHEBI:24875"/>
        <label>2</label>
    </ligand>
</feature>
<keyword evidence="5 17" id="KW-0812">Transmembrane</keyword>
<dbReference type="GO" id="GO:0046872">
    <property type="term" value="F:metal ion binding"/>
    <property type="evidence" value="ECO:0007669"/>
    <property type="project" value="UniProtKB-UniRule"/>
</dbReference>
<feature type="binding site" evidence="16">
    <location>
        <position position="302"/>
    </location>
    <ligand>
        <name>Fe cation</name>
        <dbReference type="ChEBI" id="CHEBI:24875"/>
        <label>2</label>
    </ligand>
</feature>
<feature type="binding site" evidence="16">
    <location>
        <position position="299"/>
    </location>
    <ligand>
        <name>Fe cation</name>
        <dbReference type="ChEBI" id="CHEBI:24875"/>
        <label>1</label>
    </ligand>
</feature>
<keyword evidence="9 17" id="KW-0249">Electron transport</keyword>
<feature type="region of interest" description="Disordered" evidence="18">
    <location>
        <begin position="327"/>
        <end position="351"/>
    </location>
</feature>
<evidence type="ECO:0000256" key="7">
    <source>
        <dbReference type="ARBA" id="ARBA00022792"/>
    </source>
</evidence>
<comment type="function">
    <text evidence="15">Catalyzes cyanide-resistant oxygen consumption. May increase respiration when the cytochrome respiratory pathway is restricted, or in response to low temperatures.</text>
</comment>
<evidence type="ECO:0000256" key="19">
    <source>
        <dbReference type="SAM" id="Phobius"/>
    </source>
</evidence>
<dbReference type="EMBL" id="ML977497">
    <property type="protein sequence ID" value="KAF2134363.1"/>
    <property type="molecule type" value="Genomic_DNA"/>
</dbReference>
<dbReference type="FunFam" id="1.20.1260.140:FF:000002">
    <property type="entry name" value="Alternative oxidase"/>
    <property type="match status" value="1"/>
</dbReference>
<dbReference type="CDD" id="cd01053">
    <property type="entry name" value="AOX"/>
    <property type="match status" value="1"/>
</dbReference>
<evidence type="ECO:0000256" key="14">
    <source>
        <dbReference type="ARBA" id="ARBA00023136"/>
    </source>
</evidence>
<keyword evidence="12 16" id="KW-0408">Iron</keyword>
<keyword evidence="10 19" id="KW-1133">Transmembrane helix</keyword>
<evidence type="ECO:0000256" key="5">
    <source>
        <dbReference type="ARBA" id="ARBA00022692"/>
    </source>
</evidence>